<dbReference type="EMBL" id="KI394757">
    <property type="protein sequence ID" value="ERN01632.1"/>
    <property type="molecule type" value="Genomic_DNA"/>
</dbReference>
<proteinExistence type="predicted"/>
<evidence type="ECO:0000256" key="1">
    <source>
        <dbReference type="ARBA" id="ARBA00022737"/>
    </source>
</evidence>
<feature type="domain" description="Disease resistance R13L4/SHOC-2-like LRR" evidence="2">
    <location>
        <begin position="21"/>
        <end position="160"/>
    </location>
</feature>
<sequence length="186" mass="21412">MHLKAGSSRCLPTLWTHGLGFLREPLGNFSKLKKVRIFDMVDEDIRSIYGSIRQLKCLRSLSLHAKRGTMQNLEAISSPPLALEKLGLDGKLGKVPSWFGSLPKLTKLDLYYSELNEEGFLKLQELRHLKFLRLCRNAYVGKEMHCIGGGFPLLQHLGLHIYFKRVNWRKDPCHGFNLWRLRLVAN</sequence>
<protein>
    <recommendedName>
        <fullName evidence="2">Disease resistance R13L4/SHOC-2-like LRR domain-containing protein</fullName>
    </recommendedName>
</protein>
<evidence type="ECO:0000313" key="3">
    <source>
        <dbReference type="EMBL" id="ERN01632.1"/>
    </source>
</evidence>
<dbReference type="SUPFAM" id="SSF52047">
    <property type="entry name" value="RNI-like"/>
    <property type="match status" value="1"/>
</dbReference>
<name>W1NVG4_AMBTC</name>
<dbReference type="HOGENOM" id="CLU_1456350_0_0_1"/>
<gene>
    <name evidence="3" type="ORF">AMTR_s00090p00088070</name>
</gene>
<dbReference type="Pfam" id="PF23598">
    <property type="entry name" value="LRR_14"/>
    <property type="match status" value="1"/>
</dbReference>
<evidence type="ECO:0000313" key="4">
    <source>
        <dbReference type="Proteomes" id="UP000017836"/>
    </source>
</evidence>
<organism evidence="3 4">
    <name type="scientific">Amborella trichopoda</name>
    <dbReference type="NCBI Taxonomy" id="13333"/>
    <lineage>
        <taxon>Eukaryota</taxon>
        <taxon>Viridiplantae</taxon>
        <taxon>Streptophyta</taxon>
        <taxon>Embryophyta</taxon>
        <taxon>Tracheophyta</taxon>
        <taxon>Spermatophyta</taxon>
        <taxon>Magnoliopsida</taxon>
        <taxon>Amborellales</taxon>
        <taxon>Amborellaceae</taxon>
        <taxon>Amborella</taxon>
    </lineage>
</organism>
<keyword evidence="4" id="KW-1185">Reference proteome</keyword>
<evidence type="ECO:0000259" key="2">
    <source>
        <dbReference type="Pfam" id="PF23598"/>
    </source>
</evidence>
<dbReference type="Proteomes" id="UP000017836">
    <property type="component" value="Unassembled WGS sequence"/>
</dbReference>
<dbReference type="OMA" id="KEMHCIG"/>
<accession>W1NVG4</accession>
<dbReference type="InterPro" id="IPR055414">
    <property type="entry name" value="LRR_R13L4/SHOC2-like"/>
</dbReference>
<dbReference type="Gene3D" id="3.80.10.10">
    <property type="entry name" value="Ribonuclease Inhibitor"/>
    <property type="match status" value="1"/>
</dbReference>
<reference evidence="4" key="1">
    <citation type="journal article" date="2013" name="Science">
        <title>The Amborella genome and the evolution of flowering plants.</title>
        <authorList>
            <consortium name="Amborella Genome Project"/>
        </authorList>
    </citation>
    <scope>NUCLEOTIDE SEQUENCE [LARGE SCALE GENOMIC DNA]</scope>
</reference>
<dbReference type="Gramene" id="ERN01632">
    <property type="protein sequence ID" value="ERN01632"/>
    <property type="gene ID" value="AMTR_s00090p00088070"/>
</dbReference>
<dbReference type="AlphaFoldDB" id="W1NVG4"/>
<keyword evidence="1" id="KW-0677">Repeat</keyword>
<dbReference type="InterPro" id="IPR032675">
    <property type="entry name" value="LRR_dom_sf"/>
</dbReference>